<feature type="transmembrane region" description="Helical" evidence="1">
    <location>
        <begin position="69"/>
        <end position="92"/>
    </location>
</feature>
<evidence type="ECO:0000313" key="3">
    <source>
        <dbReference type="EMBL" id="SNZ07612.1"/>
    </source>
</evidence>
<evidence type="ECO:0000313" key="4">
    <source>
        <dbReference type="Proteomes" id="UP000219439"/>
    </source>
</evidence>
<dbReference type="InterPro" id="IPR009936">
    <property type="entry name" value="DUF1468"/>
</dbReference>
<feature type="domain" description="DUF1468" evidence="2">
    <location>
        <begin position="7"/>
        <end position="139"/>
    </location>
</feature>
<dbReference type="Proteomes" id="UP000219439">
    <property type="component" value="Unassembled WGS sequence"/>
</dbReference>
<reference evidence="3 4" key="1">
    <citation type="submission" date="2017-09" db="EMBL/GenBank/DDBJ databases">
        <authorList>
            <person name="Ehlers B."/>
            <person name="Leendertz F.H."/>
        </authorList>
    </citation>
    <scope>NUCLEOTIDE SEQUENCE [LARGE SCALE GENOMIC DNA]</scope>
    <source>
        <strain evidence="3 4">DSM 18289</strain>
    </source>
</reference>
<accession>A0A285NDP7</accession>
<dbReference type="EMBL" id="OBEL01000001">
    <property type="protein sequence ID" value="SNZ07612.1"/>
    <property type="molecule type" value="Genomic_DNA"/>
</dbReference>
<keyword evidence="1" id="KW-0812">Transmembrane</keyword>
<protein>
    <submittedName>
        <fullName evidence="3">Tripartite tricarboxylate transporter TctB family protein</fullName>
    </submittedName>
</protein>
<feature type="transmembrane region" description="Helical" evidence="1">
    <location>
        <begin position="7"/>
        <end position="27"/>
    </location>
</feature>
<dbReference type="AlphaFoldDB" id="A0A285NDP7"/>
<proteinExistence type="predicted"/>
<dbReference type="RefSeq" id="WP_097152374.1">
    <property type="nucleotide sequence ID" value="NZ_OBEL01000001.1"/>
</dbReference>
<feature type="transmembrane region" description="Helical" evidence="1">
    <location>
        <begin position="39"/>
        <end position="57"/>
    </location>
</feature>
<dbReference type="Pfam" id="PF07331">
    <property type="entry name" value="TctB"/>
    <property type="match status" value="1"/>
</dbReference>
<keyword evidence="1" id="KW-1133">Transmembrane helix</keyword>
<gene>
    <name evidence="3" type="ORF">SAMN06265368_1147</name>
</gene>
<evidence type="ECO:0000259" key="2">
    <source>
        <dbReference type="Pfam" id="PF07331"/>
    </source>
</evidence>
<sequence>MNAERWISAFLLLSGLILLVAIIPSQVEEVDYGRIGPGTLPRAIAIIMIIAAAIQLISSREKIQFVPLVILRSIVFFSLIISCVYLMSLAGFEYIAPLLALGVMLLIGERRWYWLIAGCLVIPIGSWLIVEQALNRVLP</sequence>
<dbReference type="OrthoDB" id="7860650at2"/>
<organism evidence="3 4">
    <name type="scientific">Cohaesibacter gelatinilyticus</name>
    <dbReference type="NCBI Taxonomy" id="372072"/>
    <lineage>
        <taxon>Bacteria</taxon>
        <taxon>Pseudomonadati</taxon>
        <taxon>Pseudomonadota</taxon>
        <taxon>Alphaproteobacteria</taxon>
        <taxon>Hyphomicrobiales</taxon>
        <taxon>Cohaesibacteraceae</taxon>
    </lineage>
</organism>
<feature type="transmembrane region" description="Helical" evidence="1">
    <location>
        <begin position="112"/>
        <end position="130"/>
    </location>
</feature>
<evidence type="ECO:0000256" key="1">
    <source>
        <dbReference type="SAM" id="Phobius"/>
    </source>
</evidence>
<keyword evidence="4" id="KW-1185">Reference proteome</keyword>
<keyword evidence="1" id="KW-0472">Membrane</keyword>
<name>A0A285NDP7_9HYPH</name>